<feature type="active site" description="Proton acceptor" evidence="4">
    <location>
        <position position="182"/>
    </location>
</feature>
<organism evidence="6 7">
    <name type="scientific">Actinomadura barringtoniae</name>
    <dbReference type="NCBI Taxonomy" id="1427535"/>
    <lineage>
        <taxon>Bacteria</taxon>
        <taxon>Bacillati</taxon>
        <taxon>Actinomycetota</taxon>
        <taxon>Actinomycetes</taxon>
        <taxon>Streptosporangiales</taxon>
        <taxon>Thermomonosporaceae</taxon>
        <taxon>Actinomadura</taxon>
    </lineage>
</organism>
<name>A0A939PMX9_9ACTN</name>
<feature type="short sequence motif" description="DGA/G" evidence="4">
    <location>
        <begin position="182"/>
        <end position="184"/>
    </location>
</feature>
<evidence type="ECO:0000313" key="7">
    <source>
        <dbReference type="Proteomes" id="UP000669179"/>
    </source>
</evidence>
<dbReference type="PROSITE" id="PS51635">
    <property type="entry name" value="PNPLA"/>
    <property type="match status" value="1"/>
</dbReference>
<dbReference type="InterPro" id="IPR002641">
    <property type="entry name" value="PNPLA_dom"/>
</dbReference>
<dbReference type="Gene3D" id="3.40.1090.10">
    <property type="entry name" value="Cytosolic phospholipase A2 catalytic domain"/>
    <property type="match status" value="2"/>
</dbReference>
<dbReference type="Pfam" id="PF01734">
    <property type="entry name" value="Patatin"/>
    <property type="match status" value="1"/>
</dbReference>
<dbReference type="Proteomes" id="UP000669179">
    <property type="component" value="Unassembled WGS sequence"/>
</dbReference>
<dbReference type="InterPro" id="IPR050301">
    <property type="entry name" value="NTE"/>
</dbReference>
<feature type="short sequence motif" description="GXSXG" evidence="4">
    <location>
        <begin position="40"/>
        <end position="44"/>
    </location>
</feature>
<feature type="short sequence motif" description="GXGXXG" evidence="4">
    <location>
        <begin position="9"/>
        <end position="14"/>
    </location>
</feature>
<dbReference type="GO" id="GO:0016787">
    <property type="term" value="F:hydrolase activity"/>
    <property type="evidence" value="ECO:0007669"/>
    <property type="project" value="UniProtKB-UniRule"/>
</dbReference>
<evidence type="ECO:0000256" key="1">
    <source>
        <dbReference type="ARBA" id="ARBA00022801"/>
    </source>
</evidence>
<sequence>MGKALVLGGGGLTGIGWEWGILSGLAAHGVDLTDADLVIGTSAGSVVGAQVATGVDLEERFASQLAAPIGDPRDPPARMGRADLARSAWAVLSTREPDRLGARLGRLALASRTPHRSTIRAHLPVREWPVTPLLITAVDAASGELTVFDRDHGVSLLDAVGASCAVPGVYPPVAVDGRSYIDGGVRSATNADLARGHERVVIIAPIAAGFGAIRPVASQAEALRETGSRVLVISPPTRFGRSLDPTRRAPAARAGRAQAAALAESAAVVWSAP</sequence>
<keyword evidence="3 4" id="KW-0443">Lipid metabolism</keyword>
<proteinExistence type="predicted"/>
<evidence type="ECO:0000256" key="2">
    <source>
        <dbReference type="ARBA" id="ARBA00022963"/>
    </source>
</evidence>
<gene>
    <name evidence="6" type="ORF">J4573_48530</name>
</gene>
<keyword evidence="1 4" id="KW-0378">Hydrolase</keyword>
<dbReference type="RefSeq" id="WP_208263238.1">
    <property type="nucleotide sequence ID" value="NZ_JAGEOJ010000031.1"/>
</dbReference>
<comment type="caution">
    <text evidence="6">The sequence shown here is derived from an EMBL/GenBank/DDBJ whole genome shotgun (WGS) entry which is preliminary data.</text>
</comment>
<dbReference type="SUPFAM" id="SSF52151">
    <property type="entry name" value="FabD/lysophospholipase-like"/>
    <property type="match status" value="1"/>
</dbReference>
<dbReference type="EMBL" id="JAGEOJ010000031">
    <property type="protein sequence ID" value="MBO2455008.1"/>
    <property type="molecule type" value="Genomic_DNA"/>
</dbReference>
<keyword evidence="2 4" id="KW-0442">Lipid degradation</keyword>
<dbReference type="GO" id="GO:0016042">
    <property type="term" value="P:lipid catabolic process"/>
    <property type="evidence" value="ECO:0007669"/>
    <property type="project" value="UniProtKB-UniRule"/>
</dbReference>
<evidence type="ECO:0000259" key="5">
    <source>
        <dbReference type="PROSITE" id="PS51635"/>
    </source>
</evidence>
<dbReference type="AlphaFoldDB" id="A0A939PMX9"/>
<keyword evidence="7" id="KW-1185">Reference proteome</keyword>
<dbReference type="PANTHER" id="PTHR14226:SF57">
    <property type="entry name" value="BLR7027 PROTEIN"/>
    <property type="match status" value="1"/>
</dbReference>
<evidence type="ECO:0000313" key="6">
    <source>
        <dbReference type="EMBL" id="MBO2455008.1"/>
    </source>
</evidence>
<dbReference type="InterPro" id="IPR016035">
    <property type="entry name" value="Acyl_Trfase/lysoPLipase"/>
</dbReference>
<dbReference type="PANTHER" id="PTHR14226">
    <property type="entry name" value="NEUROPATHY TARGET ESTERASE/SWISS CHEESE D.MELANOGASTER"/>
    <property type="match status" value="1"/>
</dbReference>
<reference evidence="6" key="1">
    <citation type="submission" date="2021-03" db="EMBL/GenBank/DDBJ databases">
        <authorList>
            <person name="Kanchanasin P."/>
            <person name="Saeng-In P."/>
            <person name="Phongsopitanun W."/>
            <person name="Yuki M."/>
            <person name="Kudo T."/>
            <person name="Ohkuma M."/>
            <person name="Tanasupawat S."/>
        </authorList>
    </citation>
    <scope>NUCLEOTIDE SEQUENCE</scope>
    <source>
        <strain evidence="6">GKU 128</strain>
    </source>
</reference>
<accession>A0A939PMX9</accession>
<feature type="domain" description="PNPLA" evidence="5">
    <location>
        <begin position="5"/>
        <end position="195"/>
    </location>
</feature>
<feature type="active site" description="Nucleophile" evidence="4">
    <location>
        <position position="42"/>
    </location>
</feature>
<evidence type="ECO:0000256" key="4">
    <source>
        <dbReference type="PROSITE-ProRule" id="PRU01161"/>
    </source>
</evidence>
<evidence type="ECO:0000256" key="3">
    <source>
        <dbReference type="ARBA" id="ARBA00023098"/>
    </source>
</evidence>
<protein>
    <submittedName>
        <fullName evidence="6">Patatin-like phospholipase family protein</fullName>
    </submittedName>
</protein>